<dbReference type="STRING" id="1075402.AN216_12000"/>
<dbReference type="PATRIC" id="fig|1075402.3.peg.2602"/>
<accession>A0A1E7KHB4</accession>
<comment type="caution">
    <text evidence="1">The sequence shown here is derived from an EMBL/GenBank/DDBJ whole genome shotgun (WGS) entry which is preliminary data.</text>
</comment>
<dbReference type="EMBL" id="LJGU01000121">
    <property type="protein sequence ID" value="OEV03271.1"/>
    <property type="molecule type" value="Genomic_DNA"/>
</dbReference>
<evidence type="ECO:0000313" key="2">
    <source>
        <dbReference type="Proteomes" id="UP000176101"/>
    </source>
</evidence>
<dbReference type="OrthoDB" id="4350218at2"/>
<evidence type="ECO:0008006" key="3">
    <source>
        <dbReference type="Google" id="ProtNLM"/>
    </source>
</evidence>
<dbReference type="Proteomes" id="UP000176101">
    <property type="component" value="Unassembled WGS sequence"/>
</dbReference>
<organism evidence="1 2">
    <name type="scientific">Streptomyces oceani</name>
    <dbReference type="NCBI Taxonomy" id="1075402"/>
    <lineage>
        <taxon>Bacteria</taxon>
        <taxon>Bacillati</taxon>
        <taxon>Actinomycetota</taxon>
        <taxon>Actinomycetes</taxon>
        <taxon>Kitasatosporales</taxon>
        <taxon>Streptomycetaceae</taxon>
        <taxon>Streptomyces</taxon>
    </lineage>
</organism>
<evidence type="ECO:0000313" key="1">
    <source>
        <dbReference type="EMBL" id="OEV03271.1"/>
    </source>
</evidence>
<keyword evidence="2" id="KW-1185">Reference proteome</keyword>
<gene>
    <name evidence="1" type="ORF">AN216_12000</name>
</gene>
<proteinExistence type="predicted"/>
<protein>
    <recommendedName>
        <fullName evidence="3">Secreted protein</fullName>
    </recommendedName>
</protein>
<dbReference type="RefSeq" id="WP_070196637.1">
    <property type="nucleotide sequence ID" value="NZ_LJGU01000121.1"/>
</dbReference>
<name>A0A1E7KHB4_9ACTN</name>
<dbReference type="AlphaFoldDB" id="A0A1E7KHB4"/>
<sequence length="191" mass="19642">MQLSAGPDFPHARGRVVPWLATAAALAAVLGLAAAVQPQDAQAGSSDAAPAGPDSSAARYPLECPGTSGQGVRVLDEGAADFDGDGRAETVALVRCASGNGAPPHGIFVLAHPAEPAEPPRVVETLLPASEGMTTEDFTVGERTAGTVRATLHGYSSPDVPRCCPDRQREVKWEWREGKFVLVPAPVAGSV</sequence>
<reference evidence="1 2" key="1">
    <citation type="journal article" date="2016" name="Front. Microbiol.">
        <title>Comparative Genomics Analysis of Streptomyces Species Reveals Their Adaptation to the Marine Environment and Their Diversity at the Genomic Level.</title>
        <authorList>
            <person name="Tian X."/>
            <person name="Zhang Z."/>
            <person name="Yang T."/>
            <person name="Chen M."/>
            <person name="Li J."/>
            <person name="Chen F."/>
            <person name="Yang J."/>
            <person name="Li W."/>
            <person name="Zhang B."/>
            <person name="Zhang Z."/>
            <person name="Wu J."/>
            <person name="Zhang C."/>
            <person name="Long L."/>
            <person name="Xiao J."/>
        </authorList>
    </citation>
    <scope>NUCLEOTIDE SEQUENCE [LARGE SCALE GENOMIC DNA]</scope>
    <source>
        <strain evidence="1 2">SCSIO 02100</strain>
    </source>
</reference>